<feature type="chain" id="PRO_5039450956" evidence="4">
    <location>
        <begin position="34"/>
        <end position="529"/>
    </location>
</feature>
<dbReference type="AlphaFoldDB" id="A0A1I5FMC7"/>
<accession>A0A1I5FMC7</accession>
<evidence type="ECO:0000259" key="5">
    <source>
        <dbReference type="Pfam" id="PF00496"/>
    </source>
</evidence>
<evidence type="ECO:0000313" key="6">
    <source>
        <dbReference type="EMBL" id="SFO24759.1"/>
    </source>
</evidence>
<evidence type="ECO:0000256" key="2">
    <source>
        <dbReference type="ARBA" id="ARBA00022448"/>
    </source>
</evidence>
<keyword evidence="2" id="KW-0813">Transport</keyword>
<reference evidence="7" key="1">
    <citation type="submission" date="2016-10" db="EMBL/GenBank/DDBJ databases">
        <authorList>
            <person name="Varghese N."/>
            <person name="Submissions S."/>
        </authorList>
    </citation>
    <scope>NUCLEOTIDE SEQUENCE [LARGE SCALE GENOMIC DNA]</scope>
    <source>
        <strain evidence="7">DSM 43161</strain>
    </source>
</reference>
<comment type="similarity">
    <text evidence="1">Belongs to the bacterial solute-binding protein 5 family.</text>
</comment>
<dbReference type="Gene3D" id="3.10.105.10">
    <property type="entry name" value="Dipeptide-binding Protein, Domain 3"/>
    <property type="match status" value="1"/>
</dbReference>
<organism evidence="6 7">
    <name type="scientific">Geodermatophilus obscurus</name>
    <dbReference type="NCBI Taxonomy" id="1861"/>
    <lineage>
        <taxon>Bacteria</taxon>
        <taxon>Bacillati</taxon>
        <taxon>Actinomycetota</taxon>
        <taxon>Actinomycetes</taxon>
        <taxon>Geodermatophilales</taxon>
        <taxon>Geodermatophilaceae</taxon>
        <taxon>Geodermatophilus</taxon>
    </lineage>
</organism>
<protein>
    <submittedName>
        <fullName evidence="6">Peptide/nickel transport system substrate-binding protein</fullName>
    </submittedName>
</protein>
<name>A0A1I5FMC7_9ACTN</name>
<sequence>MNRSTLSSRRTTRPLRARLGAVTLALATATTLAACGGNGGGGGAGSASAEGTLTFAYDADAAPTGYDPLLYSQGQFTFFSALYDALFVTQADGTVAPSLVTEFANDAENTQTTLTLREGVTFTDGSPLDAELVKANLDRRSDPDLEAYGALAPGGASEITDVTVQDPQTVVITWAQPQARPDSNLVDTAGVIVGPAGIADPTSLETTPDGSGAYTLNTDETTRASTYTLDKNDEAWAADEWTYDTIVFDVITDPQALANAVVSGQADVATVLDPTTIDLVEERQSTVSVGGTIVGFPVTDKTGATNPAFASEQARLAMIYATDRESLVADLHDGSRPTSQLFPESAPGFDPALDEEFGYDPDRARELLAEAGFPDGFDVNYTVLGQPEEDAVAIQSQWAEVGIRLNFVNATSTDQVFAAVRTDPVIFGPFTVGANPAGFVAGVLYGGFMNMQGAEEPEIEGSLGAALGATGDAQEQALTDLNRAITANGWFVPVYEDFVYAGYNAESVAEPSFAGTNAYLVLSQIQPAS</sequence>
<dbReference type="EMBL" id="FOWE01000005">
    <property type="protein sequence ID" value="SFO24759.1"/>
    <property type="molecule type" value="Genomic_DNA"/>
</dbReference>
<proteinExistence type="inferred from homology"/>
<dbReference type="InterPro" id="IPR039424">
    <property type="entry name" value="SBP_5"/>
</dbReference>
<keyword evidence="7" id="KW-1185">Reference proteome</keyword>
<dbReference type="GO" id="GO:0015833">
    <property type="term" value="P:peptide transport"/>
    <property type="evidence" value="ECO:0007669"/>
    <property type="project" value="TreeGrafter"/>
</dbReference>
<dbReference type="RefSeq" id="WP_075013609.1">
    <property type="nucleotide sequence ID" value="NZ_FOWE01000005.1"/>
</dbReference>
<dbReference type="Gene3D" id="3.40.190.10">
    <property type="entry name" value="Periplasmic binding protein-like II"/>
    <property type="match status" value="1"/>
</dbReference>
<keyword evidence="3 4" id="KW-0732">Signal</keyword>
<dbReference type="PROSITE" id="PS51257">
    <property type="entry name" value="PROKAR_LIPOPROTEIN"/>
    <property type="match status" value="1"/>
</dbReference>
<dbReference type="OrthoDB" id="9803988at2"/>
<evidence type="ECO:0000256" key="3">
    <source>
        <dbReference type="ARBA" id="ARBA00022729"/>
    </source>
</evidence>
<evidence type="ECO:0000256" key="4">
    <source>
        <dbReference type="SAM" id="SignalP"/>
    </source>
</evidence>
<feature type="signal peptide" evidence="4">
    <location>
        <begin position="1"/>
        <end position="33"/>
    </location>
</feature>
<feature type="domain" description="Solute-binding protein family 5" evidence="5">
    <location>
        <begin position="95"/>
        <end position="414"/>
    </location>
</feature>
<dbReference type="Proteomes" id="UP000183642">
    <property type="component" value="Unassembled WGS sequence"/>
</dbReference>
<gene>
    <name evidence="6" type="ORF">SAMN05660359_02223</name>
</gene>
<evidence type="ECO:0000256" key="1">
    <source>
        <dbReference type="ARBA" id="ARBA00005695"/>
    </source>
</evidence>
<dbReference type="PANTHER" id="PTHR30290:SF9">
    <property type="entry name" value="OLIGOPEPTIDE-BINDING PROTEIN APPA"/>
    <property type="match status" value="1"/>
</dbReference>
<dbReference type="SUPFAM" id="SSF53850">
    <property type="entry name" value="Periplasmic binding protein-like II"/>
    <property type="match status" value="1"/>
</dbReference>
<dbReference type="PANTHER" id="PTHR30290">
    <property type="entry name" value="PERIPLASMIC BINDING COMPONENT OF ABC TRANSPORTER"/>
    <property type="match status" value="1"/>
</dbReference>
<dbReference type="InterPro" id="IPR000914">
    <property type="entry name" value="SBP_5_dom"/>
</dbReference>
<evidence type="ECO:0000313" key="7">
    <source>
        <dbReference type="Proteomes" id="UP000183642"/>
    </source>
</evidence>
<dbReference type="GO" id="GO:1904680">
    <property type="term" value="F:peptide transmembrane transporter activity"/>
    <property type="evidence" value="ECO:0007669"/>
    <property type="project" value="TreeGrafter"/>
</dbReference>
<dbReference type="Pfam" id="PF00496">
    <property type="entry name" value="SBP_bac_5"/>
    <property type="match status" value="1"/>
</dbReference>